<dbReference type="AlphaFoldDB" id="A0A4C1YP83"/>
<evidence type="ECO:0000313" key="3">
    <source>
        <dbReference type="Proteomes" id="UP000299102"/>
    </source>
</evidence>
<name>A0A4C1YP83_EUMVA</name>
<dbReference type="Proteomes" id="UP000299102">
    <property type="component" value="Unassembled WGS sequence"/>
</dbReference>
<keyword evidence="3" id="KW-1185">Reference proteome</keyword>
<sequence length="145" mass="15912">MTKLRYDEESHGYGEEFVSFFEGQKRSNRIYMQLIETRDDKRQLTDAEAVRDNTNSLAGIKTENVGRCDVTRRLWPGAPGYLRHSVGEIQAGAGAGRGRARRYDECREVVCRQTAGLSPDARISAGCGAAGRRGPPPDSAPVVAP</sequence>
<accession>A0A4C1YP83</accession>
<feature type="compositionally biased region" description="Low complexity" evidence="1">
    <location>
        <begin position="124"/>
        <end position="133"/>
    </location>
</feature>
<protein>
    <submittedName>
        <fullName evidence="2">Uncharacterized protein</fullName>
    </submittedName>
</protein>
<feature type="region of interest" description="Disordered" evidence="1">
    <location>
        <begin position="122"/>
        <end position="145"/>
    </location>
</feature>
<evidence type="ECO:0000313" key="2">
    <source>
        <dbReference type="EMBL" id="GBP76165.1"/>
    </source>
</evidence>
<comment type="caution">
    <text evidence="2">The sequence shown here is derived from an EMBL/GenBank/DDBJ whole genome shotgun (WGS) entry which is preliminary data.</text>
</comment>
<proteinExistence type="predicted"/>
<gene>
    <name evidence="2" type="ORF">EVAR_56037_1</name>
</gene>
<organism evidence="2 3">
    <name type="scientific">Eumeta variegata</name>
    <name type="common">Bagworm moth</name>
    <name type="synonym">Eumeta japonica</name>
    <dbReference type="NCBI Taxonomy" id="151549"/>
    <lineage>
        <taxon>Eukaryota</taxon>
        <taxon>Metazoa</taxon>
        <taxon>Ecdysozoa</taxon>
        <taxon>Arthropoda</taxon>
        <taxon>Hexapoda</taxon>
        <taxon>Insecta</taxon>
        <taxon>Pterygota</taxon>
        <taxon>Neoptera</taxon>
        <taxon>Endopterygota</taxon>
        <taxon>Lepidoptera</taxon>
        <taxon>Glossata</taxon>
        <taxon>Ditrysia</taxon>
        <taxon>Tineoidea</taxon>
        <taxon>Psychidae</taxon>
        <taxon>Oiketicinae</taxon>
        <taxon>Eumeta</taxon>
    </lineage>
</organism>
<evidence type="ECO:0000256" key="1">
    <source>
        <dbReference type="SAM" id="MobiDB-lite"/>
    </source>
</evidence>
<dbReference type="EMBL" id="BGZK01001278">
    <property type="protein sequence ID" value="GBP76165.1"/>
    <property type="molecule type" value="Genomic_DNA"/>
</dbReference>
<reference evidence="2 3" key="1">
    <citation type="journal article" date="2019" name="Commun. Biol.">
        <title>The bagworm genome reveals a unique fibroin gene that provides high tensile strength.</title>
        <authorList>
            <person name="Kono N."/>
            <person name="Nakamura H."/>
            <person name="Ohtoshi R."/>
            <person name="Tomita M."/>
            <person name="Numata K."/>
            <person name="Arakawa K."/>
        </authorList>
    </citation>
    <scope>NUCLEOTIDE SEQUENCE [LARGE SCALE GENOMIC DNA]</scope>
</reference>
<feature type="compositionally biased region" description="Pro residues" evidence="1">
    <location>
        <begin position="134"/>
        <end position="145"/>
    </location>
</feature>